<protein>
    <submittedName>
        <fullName evidence="2">Uncharacterized protein</fullName>
    </submittedName>
</protein>
<dbReference type="EMBL" id="KQ979949">
    <property type="protein sequence ID" value="KYN18564.1"/>
    <property type="molecule type" value="Genomic_DNA"/>
</dbReference>
<proteinExistence type="predicted"/>
<gene>
    <name evidence="2" type="ORF">ALC57_09122</name>
</gene>
<reference evidence="2 3" key="1">
    <citation type="submission" date="2015-09" db="EMBL/GenBank/DDBJ databases">
        <title>Trachymyrmex cornetzi WGS genome.</title>
        <authorList>
            <person name="Nygaard S."/>
            <person name="Hu H."/>
            <person name="Boomsma J."/>
            <person name="Zhang G."/>
        </authorList>
    </citation>
    <scope>NUCLEOTIDE SEQUENCE [LARGE SCALE GENOMIC DNA]</scope>
    <source>
        <strain evidence="2">Tcor2-1</strain>
        <tissue evidence="2">Whole body</tissue>
    </source>
</reference>
<evidence type="ECO:0000313" key="2">
    <source>
        <dbReference type="EMBL" id="KYN18564.1"/>
    </source>
</evidence>
<feature type="transmembrane region" description="Helical" evidence="1">
    <location>
        <begin position="94"/>
        <end position="115"/>
    </location>
</feature>
<keyword evidence="1" id="KW-0812">Transmembrane</keyword>
<keyword evidence="3" id="KW-1185">Reference proteome</keyword>
<dbReference type="Proteomes" id="UP000078492">
    <property type="component" value="Unassembled WGS sequence"/>
</dbReference>
<keyword evidence="1" id="KW-0472">Membrane</keyword>
<sequence>MVRSSACPCGDPHQDINYIIFQCPITNPKSVKLTTFIDTTSPNTPRDIFPLLKKPSAKLCRLLLAFSQPSHLKLPRPACVSAGRASLSHTNILFLRYSFVNSCYSLLGAAISFLAQSTPW</sequence>
<accession>A0A151J5Q8</accession>
<organism evidence="2 3">
    <name type="scientific">Trachymyrmex cornetzi</name>
    <dbReference type="NCBI Taxonomy" id="471704"/>
    <lineage>
        <taxon>Eukaryota</taxon>
        <taxon>Metazoa</taxon>
        <taxon>Ecdysozoa</taxon>
        <taxon>Arthropoda</taxon>
        <taxon>Hexapoda</taxon>
        <taxon>Insecta</taxon>
        <taxon>Pterygota</taxon>
        <taxon>Neoptera</taxon>
        <taxon>Endopterygota</taxon>
        <taxon>Hymenoptera</taxon>
        <taxon>Apocrita</taxon>
        <taxon>Aculeata</taxon>
        <taxon>Formicoidea</taxon>
        <taxon>Formicidae</taxon>
        <taxon>Myrmicinae</taxon>
        <taxon>Trachymyrmex</taxon>
    </lineage>
</organism>
<evidence type="ECO:0000256" key="1">
    <source>
        <dbReference type="SAM" id="Phobius"/>
    </source>
</evidence>
<evidence type="ECO:0000313" key="3">
    <source>
        <dbReference type="Proteomes" id="UP000078492"/>
    </source>
</evidence>
<name>A0A151J5Q8_9HYME</name>
<dbReference type="STRING" id="471704.A0A151J5Q8"/>
<keyword evidence="1" id="KW-1133">Transmembrane helix</keyword>
<dbReference type="AlphaFoldDB" id="A0A151J5Q8"/>